<protein>
    <submittedName>
        <fullName evidence="1">Uncharacterized protein</fullName>
    </submittedName>
</protein>
<dbReference type="Proteomes" id="UP001066276">
    <property type="component" value="Chromosome 5"/>
</dbReference>
<organism evidence="1 2">
    <name type="scientific">Pleurodeles waltl</name>
    <name type="common">Iberian ribbed newt</name>
    <dbReference type="NCBI Taxonomy" id="8319"/>
    <lineage>
        <taxon>Eukaryota</taxon>
        <taxon>Metazoa</taxon>
        <taxon>Chordata</taxon>
        <taxon>Craniata</taxon>
        <taxon>Vertebrata</taxon>
        <taxon>Euteleostomi</taxon>
        <taxon>Amphibia</taxon>
        <taxon>Batrachia</taxon>
        <taxon>Caudata</taxon>
        <taxon>Salamandroidea</taxon>
        <taxon>Salamandridae</taxon>
        <taxon>Pleurodelinae</taxon>
        <taxon>Pleurodeles</taxon>
    </lineage>
</organism>
<keyword evidence="2" id="KW-1185">Reference proteome</keyword>
<gene>
    <name evidence="1" type="ORF">NDU88_000800</name>
</gene>
<reference evidence="1" key="1">
    <citation type="journal article" date="2022" name="bioRxiv">
        <title>Sequencing and chromosome-scale assembly of the giantPleurodeles waltlgenome.</title>
        <authorList>
            <person name="Brown T."/>
            <person name="Elewa A."/>
            <person name="Iarovenko S."/>
            <person name="Subramanian E."/>
            <person name="Araus A.J."/>
            <person name="Petzold A."/>
            <person name="Susuki M."/>
            <person name="Suzuki K.-i.T."/>
            <person name="Hayashi T."/>
            <person name="Toyoda A."/>
            <person name="Oliveira C."/>
            <person name="Osipova E."/>
            <person name="Leigh N.D."/>
            <person name="Simon A."/>
            <person name="Yun M.H."/>
        </authorList>
    </citation>
    <scope>NUCLEOTIDE SEQUENCE</scope>
    <source>
        <strain evidence="1">20211129_DDA</strain>
        <tissue evidence="1">Liver</tissue>
    </source>
</reference>
<evidence type="ECO:0000313" key="2">
    <source>
        <dbReference type="Proteomes" id="UP001066276"/>
    </source>
</evidence>
<dbReference type="EMBL" id="JANPWB010000009">
    <property type="protein sequence ID" value="KAJ1147959.1"/>
    <property type="molecule type" value="Genomic_DNA"/>
</dbReference>
<comment type="caution">
    <text evidence="1">The sequence shown here is derived from an EMBL/GenBank/DDBJ whole genome shotgun (WGS) entry which is preliminary data.</text>
</comment>
<evidence type="ECO:0000313" key="1">
    <source>
        <dbReference type="EMBL" id="KAJ1147959.1"/>
    </source>
</evidence>
<dbReference type="AlphaFoldDB" id="A0AAV7R581"/>
<name>A0AAV7R581_PLEWA</name>
<proteinExistence type="predicted"/>
<accession>A0AAV7R581</accession>
<sequence length="102" mass="11518">MRVNAQENRCQDTKHETARRGEFRRQAVRVCSPAWQETKHELNAAEEATVRDLQLPLIKARPVNASTTRCADLCMRGATDKLYALDFLAPVHCSRRCVPAAP</sequence>